<evidence type="ECO:0000313" key="3">
    <source>
        <dbReference type="EMBL" id="CAJ1049112.1"/>
    </source>
</evidence>
<dbReference type="GO" id="GO:2000134">
    <property type="term" value="P:negative regulation of G1/S transition of mitotic cell cycle"/>
    <property type="evidence" value="ECO:0007669"/>
    <property type="project" value="TreeGrafter"/>
</dbReference>
<protein>
    <submittedName>
        <fullName evidence="3">Retinoblastoma-like protein 2</fullName>
    </submittedName>
</protein>
<gene>
    <name evidence="3" type="ORF">XNOV1_A028603</name>
</gene>
<dbReference type="SUPFAM" id="SSF47954">
    <property type="entry name" value="Cyclin-like"/>
    <property type="match status" value="2"/>
</dbReference>
<dbReference type="Proteomes" id="UP001178508">
    <property type="component" value="Chromosome 1"/>
</dbReference>
<feature type="compositionally biased region" description="Polar residues" evidence="1">
    <location>
        <begin position="224"/>
        <end position="239"/>
    </location>
</feature>
<dbReference type="GO" id="GO:0005667">
    <property type="term" value="C:transcription regulator complex"/>
    <property type="evidence" value="ECO:0007669"/>
    <property type="project" value="TreeGrafter"/>
</dbReference>
<feature type="region of interest" description="Disordered" evidence="1">
    <location>
        <begin position="348"/>
        <end position="374"/>
    </location>
</feature>
<evidence type="ECO:0000259" key="2">
    <source>
        <dbReference type="SMART" id="SM01368"/>
    </source>
</evidence>
<accession>A0AAV1EKE0</accession>
<dbReference type="InterPro" id="IPR002720">
    <property type="entry name" value="RB_A"/>
</dbReference>
<dbReference type="Gene3D" id="1.10.472.10">
    <property type="entry name" value="Cyclin-like"/>
    <property type="match status" value="2"/>
</dbReference>
<dbReference type="PANTHER" id="PTHR13742">
    <property type="entry name" value="RETINOBLASTOMA-ASSOCIATED PROTEIN RB -RELATED"/>
    <property type="match status" value="1"/>
</dbReference>
<dbReference type="InterPro" id="IPR002719">
    <property type="entry name" value="RB_B"/>
</dbReference>
<keyword evidence="4" id="KW-1185">Reference proteome</keyword>
<organism evidence="3 4">
    <name type="scientific">Xyrichtys novacula</name>
    <name type="common">Pearly razorfish</name>
    <name type="synonym">Hemipteronotus novacula</name>
    <dbReference type="NCBI Taxonomy" id="13765"/>
    <lineage>
        <taxon>Eukaryota</taxon>
        <taxon>Metazoa</taxon>
        <taxon>Chordata</taxon>
        <taxon>Craniata</taxon>
        <taxon>Vertebrata</taxon>
        <taxon>Euteleostomi</taxon>
        <taxon>Actinopterygii</taxon>
        <taxon>Neopterygii</taxon>
        <taxon>Teleostei</taxon>
        <taxon>Neoteleostei</taxon>
        <taxon>Acanthomorphata</taxon>
        <taxon>Eupercaria</taxon>
        <taxon>Labriformes</taxon>
        <taxon>Labridae</taxon>
        <taxon>Xyrichtys</taxon>
    </lineage>
</organism>
<dbReference type="AlphaFoldDB" id="A0AAV1EKE0"/>
<dbReference type="GO" id="GO:0000977">
    <property type="term" value="F:RNA polymerase II transcription regulatory region sequence-specific DNA binding"/>
    <property type="evidence" value="ECO:0007669"/>
    <property type="project" value="TreeGrafter"/>
</dbReference>
<dbReference type="SMART" id="SM01368">
    <property type="entry name" value="RB_A"/>
    <property type="match status" value="1"/>
</dbReference>
<dbReference type="Pfam" id="PF01858">
    <property type="entry name" value="RB_A"/>
    <property type="match status" value="1"/>
</dbReference>
<sequence>MAAEPESNHDRPRSGPSERLTSMLRGCSDQDQTERIQTRLRCMLQEFLQHHRDEAENESANELASECCRQAGIWYYMMLEELAIQESERLGTNGILGFLSNERCQRCLIACCLGISISSNNLPYEFLKLLELFSLAPYHFRNVIEPVFRAVKRLPSTSFKYLSQLEDKILESLAWTSASPLWEEIRASGGHFPSNQQVMFRNSHEDPSSTDLQPEGHLPEVSANPDQQPCTSTENGPKRNTSLTVFARKVYLLMDQRLKTQFSTLAISEELQSKIWTCFEHSLVNFADIMVDRHLDQLLMCAIFIIAQVTGEEILFKNIERCYIDQPLTSRSVCTDVLISRGNTADSLTENRNNEDHRDLFPTPDTPSAHYPTRSLETRGNLYDFFNQVYPTEMSDFANRFAVHAGVSTPPLSPYPRRYKAPPRTQEHPSRRSRVALRMEGEEEEGTDGPPLRRFRSDGQSALHRRLMAMENDRAASEK</sequence>
<feature type="compositionally biased region" description="Basic and acidic residues" evidence="1">
    <location>
        <begin position="1"/>
        <end position="13"/>
    </location>
</feature>
<feature type="domain" description="Retinoblastoma-associated protein A-box" evidence="2">
    <location>
        <begin position="4"/>
        <end position="185"/>
    </location>
</feature>
<evidence type="ECO:0000256" key="1">
    <source>
        <dbReference type="SAM" id="MobiDB-lite"/>
    </source>
</evidence>
<dbReference type="GO" id="GO:0030154">
    <property type="term" value="P:cell differentiation"/>
    <property type="evidence" value="ECO:0007669"/>
    <property type="project" value="TreeGrafter"/>
</dbReference>
<dbReference type="InterPro" id="IPR028309">
    <property type="entry name" value="RB_fam"/>
</dbReference>
<dbReference type="InterPro" id="IPR036915">
    <property type="entry name" value="Cyclin-like_sf"/>
</dbReference>
<feature type="region of interest" description="Disordered" evidence="1">
    <location>
        <begin position="1"/>
        <end position="24"/>
    </location>
</feature>
<dbReference type="GO" id="GO:0000785">
    <property type="term" value="C:chromatin"/>
    <property type="evidence" value="ECO:0007669"/>
    <property type="project" value="TreeGrafter"/>
</dbReference>
<dbReference type="EMBL" id="OY660864">
    <property type="protein sequence ID" value="CAJ1049112.1"/>
    <property type="molecule type" value="Genomic_DNA"/>
</dbReference>
<dbReference type="Pfam" id="PF01857">
    <property type="entry name" value="RB_B"/>
    <property type="match status" value="1"/>
</dbReference>
<proteinExistence type="predicted"/>
<feature type="region of interest" description="Disordered" evidence="1">
    <location>
        <begin position="408"/>
        <end position="479"/>
    </location>
</feature>
<evidence type="ECO:0000313" key="4">
    <source>
        <dbReference type="Proteomes" id="UP001178508"/>
    </source>
</evidence>
<reference evidence="3" key="1">
    <citation type="submission" date="2023-08" db="EMBL/GenBank/DDBJ databases">
        <authorList>
            <person name="Alioto T."/>
            <person name="Alioto T."/>
            <person name="Gomez Garrido J."/>
        </authorList>
    </citation>
    <scope>NUCLEOTIDE SEQUENCE</scope>
</reference>
<feature type="region of interest" description="Disordered" evidence="1">
    <location>
        <begin position="202"/>
        <end position="239"/>
    </location>
</feature>
<dbReference type="GO" id="GO:0006357">
    <property type="term" value="P:regulation of transcription by RNA polymerase II"/>
    <property type="evidence" value="ECO:0007669"/>
    <property type="project" value="InterPro"/>
</dbReference>
<dbReference type="PANTHER" id="PTHR13742:SF8">
    <property type="entry name" value="RETINOBLASTOMA-LIKE PROTEIN 2"/>
    <property type="match status" value="1"/>
</dbReference>
<name>A0AAV1EKE0_XYRNO</name>
<dbReference type="GO" id="GO:0005634">
    <property type="term" value="C:nucleus"/>
    <property type="evidence" value="ECO:0007669"/>
    <property type="project" value="InterPro"/>
</dbReference>